<evidence type="ECO:0008006" key="3">
    <source>
        <dbReference type="Google" id="ProtNLM"/>
    </source>
</evidence>
<dbReference type="Proteomes" id="UP000192738">
    <property type="component" value="Unassembled WGS sequence"/>
</dbReference>
<protein>
    <recommendedName>
        <fullName evidence="3">DUF2292 domain-containing protein</fullName>
    </recommendedName>
</protein>
<sequence length="121" mass="13295">MTKQETVSISKHFTEAGLELIEQAVQDITFGSLTLVVQDSKVIQIEKLEKIRICDQQPKAASKTVTQVAVGAALRTRILQSVSGMEYGKVAIQIQSGQITQVERTEKYRVGKFMGLNGEGI</sequence>
<reference evidence="1 2" key="1">
    <citation type="submission" date="2017-04" db="EMBL/GenBank/DDBJ databases">
        <authorList>
            <person name="Afonso C.L."/>
            <person name="Miller P.J."/>
            <person name="Scott M.A."/>
            <person name="Spackman E."/>
            <person name="Goraichik I."/>
            <person name="Dimitrov K.M."/>
            <person name="Suarez D.L."/>
            <person name="Swayne D.E."/>
        </authorList>
    </citation>
    <scope>NUCLEOTIDE SEQUENCE [LARGE SCALE GENOMIC DNA]</scope>
    <source>
        <strain evidence="1 2">DSM 5090</strain>
    </source>
</reference>
<proteinExistence type="predicted"/>
<organism evidence="1 2">
    <name type="scientific">Sporomusa malonica</name>
    <dbReference type="NCBI Taxonomy" id="112901"/>
    <lineage>
        <taxon>Bacteria</taxon>
        <taxon>Bacillati</taxon>
        <taxon>Bacillota</taxon>
        <taxon>Negativicutes</taxon>
        <taxon>Selenomonadales</taxon>
        <taxon>Sporomusaceae</taxon>
        <taxon>Sporomusa</taxon>
    </lineage>
</organism>
<dbReference type="InterPro" id="IPR018743">
    <property type="entry name" value="DUF2292"/>
</dbReference>
<dbReference type="STRING" id="112901.SAMN04488500_101107"/>
<accession>A0A1W1Y9D8</accession>
<dbReference type="EMBL" id="FWXI01000001">
    <property type="protein sequence ID" value="SMC32451.1"/>
    <property type="molecule type" value="Genomic_DNA"/>
</dbReference>
<dbReference type="RefSeq" id="WP_084573640.1">
    <property type="nucleotide sequence ID" value="NZ_CP155572.1"/>
</dbReference>
<evidence type="ECO:0000313" key="2">
    <source>
        <dbReference type="Proteomes" id="UP000192738"/>
    </source>
</evidence>
<dbReference type="AlphaFoldDB" id="A0A1W1Y9D8"/>
<evidence type="ECO:0000313" key="1">
    <source>
        <dbReference type="EMBL" id="SMC32451.1"/>
    </source>
</evidence>
<keyword evidence="2" id="KW-1185">Reference proteome</keyword>
<dbReference type="Pfam" id="PF10055">
    <property type="entry name" value="DUF2292"/>
    <property type="match status" value="2"/>
</dbReference>
<name>A0A1W1Y9D8_9FIRM</name>
<gene>
    <name evidence="1" type="ORF">SAMN04488500_101107</name>
</gene>